<dbReference type="PANTHER" id="PTHR43156:SF2">
    <property type="entry name" value="STAGE II SPORULATION PROTEIN E"/>
    <property type="match status" value="1"/>
</dbReference>
<dbReference type="NCBIfam" id="TIGR00229">
    <property type="entry name" value="sensory_box"/>
    <property type="match status" value="1"/>
</dbReference>
<dbReference type="Pfam" id="PF07228">
    <property type="entry name" value="SpoIIE"/>
    <property type="match status" value="1"/>
</dbReference>
<dbReference type="InterPro" id="IPR036457">
    <property type="entry name" value="PPM-type-like_dom_sf"/>
</dbReference>
<accession>A0A833N622</accession>
<dbReference type="Pfam" id="PF13426">
    <property type="entry name" value="PAS_9"/>
    <property type="match status" value="1"/>
</dbReference>
<keyword evidence="3" id="KW-1133">Transmembrane helix</keyword>
<dbReference type="InterPro" id="IPR035965">
    <property type="entry name" value="PAS-like_dom_sf"/>
</dbReference>
<evidence type="ECO:0000256" key="2">
    <source>
        <dbReference type="SAM" id="Coils"/>
    </source>
</evidence>
<dbReference type="InterPro" id="IPR000014">
    <property type="entry name" value="PAS"/>
</dbReference>
<comment type="caution">
    <text evidence="5">The sequence shown here is derived from an EMBL/GenBank/DDBJ whole genome shotgun (WGS) entry which is preliminary data.</text>
</comment>
<dbReference type="Gene3D" id="3.30.450.20">
    <property type="entry name" value="PAS domain"/>
    <property type="match status" value="1"/>
</dbReference>
<proteinExistence type="predicted"/>
<gene>
    <name evidence="5" type="ORF">GCL57_04985</name>
</gene>
<keyword evidence="1" id="KW-0378">Hydrolase</keyword>
<dbReference type="InterPro" id="IPR052016">
    <property type="entry name" value="Bact_Sigma-Reg"/>
</dbReference>
<feature type="domain" description="PAS" evidence="4">
    <location>
        <begin position="128"/>
        <end position="173"/>
    </location>
</feature>
<protein>
    <submittedName>
        <fullName evidence="5">SpoIIE family protein phosphatase</fullName>
    </submittedName>
</protein>
<dbReference type="Proteomes" id="UP000442694">
    <property type="component" value="Unassembled WGS sequence"/>
</dbReference>
<dbReference type="EMBL" id="WFLN01000005">
    <property type="protein sequence ID" value="KAB8032004.1"/>
    <property type="molecule type" value="Genomic_DNA"/>
</dbReference>
<evidence type="ECO:0000313" key="6">
    <source>
        <dbReference type="Proteomes" id="UP000442694"/>
    </source>
</evidence>
<dbReference type="SUPFAM" id="SSF55785">
    <property type="entry name" value="PYP-like sensor domain (PAS domain)"/>
    <property type="match status" value="1"/>
</dbReference>
<dbReference type="Gene3D" id="3.60.40.10">
    <property type="entry name" value="PPM-type phosphatase domain"/>
    <property type="match status" value="1"/>
</dbReference>
<dbReference type="CDD" id="cd00130">
    <property type="entry name" value="PAS"/>
    <property type="match status" value="1"/>
</dbReference>
<reference evidence="5 6" key="1">
    <citation type="submission" date="2019-10" db="EMBL/GenBank/DDBJ databases">
        <title>New genus of Silvanigrellaceae.</title>
        <authorList>
            <person name="Pitt A."/>
            <person name="Hahn M.W."/>
        </authorList>
    </citation>
    <scope>NUCLEOTIDE SEQUENCE [LARGE SCALE GENOMIC DNA]</scope>
    <source>
        <strain evidence="5 6">33A1-SZDP</strain>
    </source>
</reference>
<organism evidence="5 6">
    <name type="scientific">Fluviispira multicolorata</name>
    <dbReference type="NCBI Taxonomy" id="2654512"/>
    <lineage>
        <taxon>Bacteria</taxon>
        <taxon>Pseudomonadati</taxon>
        <taxon>Bdellovibrionota</taxon>
        <taxon>Oligoflexia</taxon>
        <taxon>Silvanigrellales</taxon>
        <taxon>Silvanigrellaceae</taxon>
        <taxon>Fluviispira</taxon>
    </lineage>
</organism>
<evidence type="ECO:0000256" key="3">
    <source>
        <dbReference type="SAM" id="Phobius"/>
    </source>
</evidence>
<keyword evidence="3" id="KW-0812">Transmembrane</keyword>
<feature type="transmembrane region" description="Helical" evidence="3">
    <location>
        <begin position="24"/>
        <end position="43"/>
    </location>
</feature>
<dbReference type="InterPro" id="IPR001932">
    <property type="entry name" value="PPM-type_phosphatase-like_dom"/>
</dbReference>
<dbReference type="PROSITE" id="PS50112">
    <property type="entry name" value="PAS"/>
    <property type="match status" value="1"/>
</dbReference>
<keyword evidence="6" id="KW-1185">Reference proteome</keyword>
<evidence type="ECO:0000259" key="4">
    <source>
        <dbReference type="PROSITE" id="PS50112"/>
    </source>
</evidence>
<dbReference type="SUPFAM" id="SSF81606">
    <property type="entry name" value="PP2C-like"/>
    <property type="match status" value="1"/>
</dbReference>
<name>A0A833N622_9BACT</name>
<dbReference type="AlphaFoldDB" id="A0A833N622"/>
<feature type="coiled-coil region" evidence="2">
    <location>
        <begin position="264"/>
        <end position="291"/>
    </location>
</feature>
<keyword evidence="3" id="KW-0472">Membrane</keyword>
<dbReference type="SMART" id="SM00331">
    <property type="entry name" value="PP2C_SIG"/>
    <property type="match status" value="1"/>
</dbReference>
<evidence type="ECO:0000256" key="1">
    <source>
        <dbReference type="ARBA" id="ARBA00022801"/>
    </source>
</evidence>
<dbReference type="SMART" id="SM00091">
    <property type="entry name" value="PAS"/>
    <property type="match status" value="1"/>
</dbReference>
<dbReference type="RefSeq" id="WP_152212179.1">
    <property type="nucleotide sequence ID" value="NZ_WFLN01000005.1"/>
</dbReference>
<evidence type="ECO:0000313" key="5">
    <source>
        <dbReference type="EMBL" id="KAB8032004.1"/>
    </source>
</evidence>
<dbReference type="GO" id="GO:0016791">
    <property type="term" value="F:phosphatase activity"/>
    <property type="evidence" value="ECO:0007669"/>
    <property type="project" value="TreeGrafter"/>
</dbReference>
<sequence>MSNITIEDIIQKWTKKLLNIVQNVYAYIGILIVVGIIGNIFIVNLAFNIFMIIFTIFSGVFTYKTYKKSNQLIEEWQAEFTEPTQKLLQTIQMVSIQNLDLLPEEQLNSFTSESHLKLLDVARGILEHQRFIDQVVDNMFEMMFLLNQDGIIMKANKSACDTTKYVQAELIGQHIRKLFPHAESLVDYYLELEIQFTTQGFVRDVEVFVQTSEGELLPFSINGVKIESTTGTLLGYTMIAKNQAETVRLFNQLNKSNYELGRANDELGKRYDQIKKEIEEKEGQRRTLEMELATSQLVQKTFLPQKAPEHLNVECAGTAIPAAFCGGDWWNTVSLKDKFYVFIADVTGHGTASAMVTAAVSGYFVAVQSKLFAGENLDVDDILVGFDTVLSSMGNSNDVRYNMTCFSCVFDFDKKVIRFSNAGHNFPMLVRADKKVVSMVASGHRLGNTNGESFEKKEIPLEKDDFIFFYTDGLIENKNDQDEEYGKRRLRKFIDKNNTESCAAFIEHLLQEALEFYGSGKPLEDDITIVVTRINQL</sequence>
<dbReference type="PANTHER" id="PTHR43156">
    <property type="entry name" value="STAGE II SPORULATION PROTEIN E-RELATED"/>
    <property type="match status" value="1"/>
</dbReference>
<keyword evidence="2" id="KW-0175">Coiled coil</keyword>